<comment type="similarity">
    <text evidence="1">Belongs to the LOG family.</text>
</comment>
<dbReference type="AlphaFoldDB" id="A0A931YDW8"/>
<comment type="caution">
    <text evidence="3">The sequence shown here is derived from an EMBL/GenBank/DDBJ whole genome shotgun (WGS) entry which is preliminary data.</text>
</comment>
<dbReference type="Gene3D" id="3.40.50.450">
    <property type="match status" value="1"/>
</dbReference>
<accession>A0A931YDW8</accession>
<protein>
    <recommendedName>
        <fullName evidence="1">Cytokinin riboside 5'-monophosphate phosphoribohydrolase</fullName>
        <ecNumber evidence="1">3.2.2.n1</ecNumber>
    </recommendedName>
</protein>
<organism evidence="3 4">
    <name type="scientific">Candidatus Sungiibacteriota bacterium</name>
    <dbReference type="NCBI Taxonomy" id="2750080"/>
    <lineage>
        <taxon>Bacteria</taxon>
        <taxon>Candidatus Sungiibacteriota</taxon>
    </lineage>
</organism>
<dbReference type="PANTHER" id="PTHR43393:SF3">
    <property type="entry name" value="LYSINE DECARBOXYLASE-LIKE PROTEIN"/>
    <property type="match status" value="1"/>
</dbReference>
<dbReference type="Pfam" id="PF03641">
    <property type="entry name" value="Lysine_decarbox"/>
    <property type="match status" value="1"/>
</dbReference>
<dbReference type="GO" id="GO:0016787">
    <property type="term" value="F:hydrolase activity"/>
    <property type="evidence" value="ECO:0007669"/>
    <property type="project" value="UniProtKB-KW"/>
</dbReference>
<evidence type="ECO:0000313" key="3">
    <source>
        <dbReference type="EMBL" id="MBI2466131.1"/>
    </source>
</evidence>
<dbReference type="EC" id="3.2.2.n1" evidence="1"/>
<reference evidence="3" key="1">
    <citation type="submission" date="2020-07" db="EMBL/GenBank/DDBJ databases">
        <title>Huge and variable diversity of episymbiotic CPR bacteria and DPANN archaea in groundwater ecosystems.</title>
        <authorList>
            <person name="He C.Y."/>
            <person name="Keren R."/>
            <person name="Whittaker M."/>
            <person name="Farag I.F."/>
            <person name="Doudna J."/>
            <person name="Cate J.H.D."/>
            <person name="Banfield J.F."/>
        </authorList>
    </citation>
    <scope>NUCLEOTIDE SEQUENCE</scope>
    <source>
        <strain evidence="3">NC_groundwater_418_Ag_B-0.1um_45_10</strain>
    </source>
</reference>
<evidence type="ECO:0000256" key="1">
    <source>
        <dbReference type="RuleBase" id="RU363015"/>
    </source>
</evidence>
<sequence>MNPKEPRFNLPASKLPSHKHDSARDFRESFHWRIFRIMSEFVEGFQFLFDYKKTVTFFGSARFQENDPWYQEARKLSELLAIEGFTVITGGGPGIMEAGNRGAFEKGGESLGLNIQLPQEQRTNPYVKHGIGFHYFFTRKVMLSYASWAYVFFPGGFGTLDEFFELVTLIQTRKINPHIPIIIVGREYWTGLLDWVDKVVLKKMLAIDKEDTGIYTLVDTAEEALNIIKTCRQRVEF</sequence>
<dbReference type="PANTHER" id="PTHR43393">
    <property type="entry name" value="CYTOKININ RIBOSIDE 5'-MONOPHOSPHATE PHOSPHORIBOHYDROLASE"/>
    <property type="match status" value="1"/>
</dbReference>
<gene>
    <name evidence="3" type="ORF">HYV66_02810</name>
</gene>
<dbReference type="Proteomes" id="UP000709672">
    <property type="component" value="Unassembled WGS sequence"/>
</dbReference>
<feature type="region of interest" description="Disordered" evidence="2">
    <location>
        <begin position="1"/>
        <end position="20"/>
    </location>
</feature>
<dbReference type="SUPFAM" id="SSF102405">
    <property type="entry name" value="MCP/YpsA-like"/>
    <property type="match status" value="1"/>
</dbReference>
<evidence type="ECO:0000313" key="4">
    <source>
        <dbReference type="Proteomes" id="UP000709672"/>
    </source>
</evidence>
<dbReference type="InterPro" id="IPR031100">
    <property type="entry name" value="LOG_fam"/>
</dbReference>
<dbReference type="InterPro" id="IPR005269">
    <property type="entry name" value="LOG"/>
</dbReference>
<dbReference type="GO" id="GO:0009691">
    <property type="term" value="P:cytokinin biosynthetic process"/>
    <property type="evidence" value="ECO:0007669"/>
    <property type="project" value="UniProtKB-UniRule"/>
</dbReference>
<dbReference type="EMBL" id="JACPHQ010000040">
    <property type="protein sequence ID" value="MBI2466131.1"/>
    <property type="molecule type" value="Genomic_DNA"/>
</dbReference>
<dbReference type="NCBIfam" id="TIGR00730">
    <property type="entry name" value="Rossman fold protein, TIGR00730 family"/>
    <property type="match status" value="1"/>
</dbReference>
<proteinExistence type="inferred from homology"/>
<keyword evidence="1" id="KW-0203">Cytokinin biosynthesis</keyword>
<keyword evidence="1" id="KW-0378">Hydrolase</keyword>
<dbReference type="InterPro" id="IPR052341">
    <property type="entry name" value="LOG_family_nucleotidases"/>
</dbReference>
<evidence type="ECO:0000256" key="2">
    <source>
        <dbReference type="SAM" id="MobiDB-lite"/>
    </source>
</evidence>
<name>A0A931YDW8_9BACT</name>
<dbReference type="GO" id="GO:0005829">
    <property type="term" value="C:cytosol"/>
    <property type="evidence" value="ECO:0007669"/>
    <property type="project" value="TreeGrafter"/>
</dbReference>